<dbReference type="InterPro" id="IPR011865">
    <property type="entry name" value="CysT_permease"/>
</dbReference>
<keyword evidence="7 9" id="KW-0472">Membrane</keyword>
<comment type="caution">
    <text evidence="9">Lacks conserved residue(s) required for the propagation of feature annotation.</text>
</comment>
<protein>
    <recommendedName>
        <fullName evidence="9">Sulfate transport system permease protein CysT</fullName>
    </recommendedName>
</protein>
<dbReference type="SUPFAM" id="SSF161098">
    <property type="entry name" value="MetI-like"/>
    <property type="match status" value="1"/>
</dbReference>
<evidence type="ECO:0000313" key="11">
    <source>
        <dbReference type="EMBL" id="QAR32818.1"/>
    </source>
</evidence>
<evidence type="ECO:0000256" key="3">
    <source>
        <dbReference type="ARBA" id="ARBA00022448"/>
    </source>
</evidence>
<comment type="subunit">
    <text evidence="2">The complex is composed of two ATP-binding proteins (CysA), two transmembrane proteins (CysT and CysW) and a solute-binding protein (CysP).</text>
</comment>
<reference evidence="11 12" key="1">
    <citation type="submission" date="2019-01" db="EMBL/GenBank/DDBJ databases">
        <title>Geovibrio thiophilus DSM 11263, complete genome.</title>
        <authorList>
            <person name="Spring S."/>
            <person name="Bunk B."/>
            <person name="Sproer C."/>
        </authorList>
    </citation>
    <scope>NUCLEOTIDE SEQUENCE [LARGE SCALE GENOMIC DNA]</scope>
    <source>
        <strain evidence="11 12">DSM 11263</strain>
    </source>
</reference>
<dbReference type="InterPro" id="IPR000515">
    <property type="entry name" value="MetI-like"/>
</dbReference>
<feature type="transmembrane region" description="Helical" evidence="9">
    <location>
        <begin position="61"/>
        <end position="83"/>
    </location>
</feature>
<dbReference type="InterPro" id="IPR035906">
    <property type="entry name" value="MetI-like_sf"/>
</dbReference>
<evidence type="ECO:0000256" key="5">
    <source>
        <dbReference type="ARBA" id="ARBA00022989"/>
    </source>
</evidence>
<gene>
    <name evidence="11" type="primary">cysT</name>
    <name evidence="11" type="ORF">EP073_05200</name>
</gene>
<proteinExistence type="inferred from homology"/>
<comment type="similarity">
    <text evidence="9">Belongs to the binding-protein-dependent transport system permease family. CysTW subfamily.</text>
</comment>
<feature type="transmembrane region" description="Helical" evidence="9">
    <location>
        <begin position="137"/>
        <end position="156"/>
    </location>
</feature>
<evidence type="ECO:0000256" key="7">
    <source>
        <dbReference type="ARBA" id="ARBA00023136"/>
    </source>
</evidence>
<comment type="function">
    <text evidence="8">Part of the ABC transporter complex CysAWTP (TC 3.A.1.6.1) involved in sulfate/thiosulfate import. Probably responsible for the translocation of the substrate across the membrane.</text>
</comment>
<sequence>MNKNNVIPGFGLSLGYTLLFLSLIVIIPLSTIIISVTSMSFGEFAAVVTDARSLASYKVTLLTSFFAASANLIIGFITAWVLTRYEFPGKSLLNAFVDLPFALPTAVAGVTLTALYAENGWLGAIPAKFGTKVVFNSWGITLALIFVTFPFVVRSVQPALEELEKELEEAAASLGAARFQTVRRIILPIISPSLITGFSLAFARGLGEYGSVIFISGNMPFQTEITPLLIVTKLEQYNYAEANALALVTLLTAFAVLFALGILKKLIRRIPA</sequence>
<dbReference type="Gene3D" id="1.10.3720.10">
    <property type="entry name" value="MetI-like"/>
    <property type="match status" value="1"/>
</dbReference>
<evidence type="ECO:0000259" key="10">
    <source>
        <dbReference type="PROSITE" id="PS50928"/>
    </source>
</evidence>
<feature type="domain" description="ABC transmembrane type-1" evidence="10">
    <location>
        <begin position="57"/>
        <end position="260"/>
    </location>
</feature>
<dbReference type="AlphaFoldDB" id="A0A410JXM4"/>
<feature type="transmembrane region" description="Helical" evidence="9">
    <location>
        <begin position="95"/>
        <end position="117"/>
    </location>
</feature>
<dbReference type="CDD" id="cd06261">
    <property type="entry name" value="TM_PBP2"/>
    <property type="match status" value="1"/>
</dbReference>
<dbReference type="KEGG" id="gtl:EP073_05200"/>
<comment type="function">
    <text evidence="9">Part of the ABC transporter complex (TC 3.A.1.6.1) involved in sulfate/thiosulfate import.</text>
</comment>
<keyword evidence="5 9" id="KW-1133">Transmembrane helix</keyword>
<dbReference type="OrthoDB" id="9804629at2"/>
<keyword evidence="3 9" id="KW-0813">Transport</keyword>
<dbReference type="NCBIfam" id="TIGR00969">
    <property type="entry name" value="3a0106s02"/>
    <property type="match status" value="1"/>
</dbReference>
<organism evidence="11 12">
    <name type="scientific">Geovibrio thiophilus</name>
    <dbReference type="NCBI Taxonomy" id="139438"/>
    <lineage>
        <taxon>Bacteria</taxon>
        <taxon>Pseudomonadati</taxon>
        <taxon>Deferribacterota</taxon>
        <taxon>Deferribacteres</taxon>
        <taxon>Deferribacterales</taxon>
        <taxon>Geovibrionaceae</taxon>
        <taxon>Geovibrio</taxon>
    </lineage>
</organism>
<dbReference type="GO" id="GO:0015419">
    <property type="term" value="F:ABC-type sulfate transporter activity"/>
    <property type="evidence" value="ECO:0007669"/>
    <property type="project" value="UniProtKB-UniRule"/>
</dbReference>
<dbReference type="EMBL" id="CP035108">
    <property type="protein sequence ID" value="QAR32818.1"/>
    <property type="molecule type" value="Genomic_DNA"/>
</dbReference>
<dbReference type="InterPro" id="IPR005667">
    <property type="entry name" value="Sulph_transpt2"/>
</dbReference>
<dbReference type="PANTHER" id="PTHR30406">
    <property type="entry name" value="SULFATE TRANSPORT SYSTEM PERMEASE PROTEIN"/>
    <property type="match status" value="1"/>
</dbReference>
<evidence type="ECO:0000256" key="4">
    <source>
        <dbReference type="ARBA" id="ARBA00022692"/>
    </source>
</evidence>
<comment type="subcellular location">
    <subcellularLocation>
        <location evidence="1">Cell membrane</location>
        <topology evidence="1">Multi-pass membrane protein</topology>
    </subcellularLocation>
</comment>
<accession>A0A410JXM4</accession>
<evidence type="ECO:0000313" key="12">
    <source>
        <dbReference type="Proteomes" id="UP000287502"/>
    </source>
</evidence>
<evidence type="ECO:0000256" key="1">
    <source>
        <dbReference type="ARBA" id="ARBA00004651"/>
    </source>
</evidence>
<dbReference type="FunFam" id="1.10.3720.10:FF:000004">
    <property type="entry name" value="Sulfate transport system permease protein CysT"/>
    <property type="match status" value="1"/>
</dbReference>
<keyword evidence="4 9" id="KW-0812">Transmembrane</keyword>
<evidence type="ECO:0000256" key="8">
    <source>
        <dbReference type="ARBA" id="ARBA00025323"/>
    </source>
</evidence>
<feature type="transmembrane region" description="Helical" evidence="9">
    <location>
        <begin position="244"/>
        <end position="263"/>
    </location>
</feature>
<dbReference type="RefSeq" id="WP_128466104.1">
    <property type="nucleotide sequence ID" value="NZ_CP035108.1"/>
</dbReference>
<dbReference type="Pfam" id="PF00528">
    <property type="entry name" value="BPD_transp_1"/>
    <property type="match status" value="1"/>
</dbReference>
<evidence type="ECO:0000256" key="2">
    <source>
        <dbReference type="ARBA" id="ARBA00011779"/>
    </source>
</evidence>
<evidence type="ECO:0000256" key="6">
    <source>
        <dbReference type="ARBA" id="ARBA00023032"/>
    </source>
</evidence>
<keyword evidence="6 9" id="KW-0764">Sulfate transport</keyword>
<feature type="transmembrane region" description="Helical" evidence="9">
    <location>
        <begin position="185"/>
        <end position="203"/>
    </location>
</feature>
<dbReference type="Proteomes" id="UP000287502">
    <property type="component" value="Chromosome"/>
</dbReference>
<keyword evidence="12" id="KW-1185">Reference proteome</keyword>
<name>A0A410JXM4_9BACT</name>
<feature type="transmembrane region" description="Helical" evidence="9">
    <location>
        <begin position="12"/>
        <end position="41"/>
    </location>
</feature>
<dbReference type="GO" id="GO:0005886">
    <property type="term" value="C:plasma membrane"/>
    <property type="evidence" value="ECO:0007669"/>
    <property type="project" value="UniProtKB-SubCell"/>
</dbReference>
<dbReference type="PROSITE" id="PS50928">
    <property type="entry name" value="ABC_TM1"/>
    <property type="match status" value="1"/>
</dbReference>
<dbReference type="NCBIfam" id="TIGR02139">
    <property type="entry name" value="permease_CysT"/>
    <property type="match status" value="1"/>
</dbReference>
<dbReference type="PANTHER" id="PTHR30406:SF8">
    <property type="entry name" value="SULFATE TRANSPORT SYSTEM PERMEASE PROTEIN CYST"/>
    <property type="match status" value="1"/>
</dbReference>
<evidence type="ECO:0000256" key="9">
    <source>
        <dbReference type="RuleBase" id="RU366001"/>
    </source>
</evidence>